<dbReference type="InterPro" id="IPR002733">
    <property type="entry name" value="AMMECR1_domain"/>
</dbReference>
<dbReference type="InterPro" id="IPR027623">
    <property type="entry name" value="AmmeMemoSam_A"/>
</dbReference>
<dbReference type="SUPFAM" id="SSF53213">
    <property type="entry name" value="LigB-like"/>
    <property type="match status" value="1"/>
</dbReference>
<dbReference type="InterPro" id="IPR036071">
    <property type="entry name" value="AMMECR1_dom_sf"/>
</dbReference>
<dbReference type="InterPro" id="IPR023473">
    <property type="entry name" value="AMMECR1"/>
</dbReference>
<reference evidence="3" key="1">
    <citation type="submission" date="2023-06" db="EMBL/GenBank/DDBJ databases">
        <title>Identification and characterization of horizontal gene transfer across gut microbiota members of farm animals based on homology search.</title>
        <authorList>
            <person name="Zeman M."/>
            <person name="Kubasova T."/>
            <person name="Jahodarova E."/>
            <person name="Nykrynova M."/>
            <person name="Rychlik I."/>
        </authorList>
    </citation>
    <scope>NUCLEOTIDE SEQUENCE [LARGE SCALE GENOMIC DNA]</scope>
    <source>
        <strain evidence="3">154_Feed</strain>
    </source>
</reference>
<dbReference type="PANTHER" id="PTHR13016">
    <property type="entry name" value="AMMECR1 HOMOLOG"/>
    <property type="match status" value="1"/>
</dbReference>
<proteinExistence type="predicted"/>
<dbReference type="PROSITE" id="PS51112">
    <property type="entry name" value="AMMECR1"/>
    <property type="match status" value="1"/>
</dbReference>
<dbReference type="EMBL" id="JAUDDZ010000001">
    <property type="protein sequence ID" value="MDM8274196.1"/>
    <property type="molecule type" value="Genomic_DNA"/>
</dbReference>
<dbReference type="SUPFAM" id="SSF143447">
    <property type="entry name" value="AMMECR1-like"/>
    <property type="match status" value="1"/>
</dbReference>
<dbReference type="InterPro" id="IPR027485">
    <property type="entry name" value="AMMECR1_N"/>
</dbReference>
<protein>
    <submittedName>
        <fullName evidence="2">AmmeMemoRadiSam system protein A</fullName>
    </submittedName>
</protein>
<dbReference type="Gene3D" id="3.40.830.10">
    <property type="entry name" value="LigB-like"/>
    <property type="match status" value="1"/>
</dbReference>
<dbReference type="Gene3D" id="3.30.700.20">
    <property type="entry name" value="Hypothetical protein ph0010, domain 1"/>
    <property type="match status" value="1"/>
</dbReference>
<dbReference type="Pfam" id="PF02900">
    <property type="entry name" value="LigB"/>
    <property type="match status" value="1"/>
</dbReference>
<sequence length="489" mass="52653">MSIVATFAVPHPPLIVPAVGHGREREIARTIDAYREVGHRVAALAPDTIVISSPHTEMYLDYLHIAGGAGATGTFARFGAAHDGARVAYDEEFVQEICRRARATGLAAGTQGERDPSLDWGVLVPLHFVLQGYRDLGVPIERKGGLPTVPCPVVRMGISGLSPAEHYRLGRIVQQVAEELGRRVVYIASGDLSHKLKDDGPYGFSPDGPVFDDLVCDAFRDGDFLSLLSADPGLCERAAECGLRSFQIMAGALDRTPVAAELLAHEGPFGVGYGIAAFTPAGPAGSDEARAFGEQYDAWHAQDLKRRREAEDPWVRLARFSLESYVRDGRRVKAACDLPSELAESLPEELTSTRSGAFVSLKKDGQLRGCIGTILPVRDTLAEEICANAISAGCRDPRFSPVEPAELDELVYDVDVLSTPEAVASVEQLDPRRFGVIVSAPGGRRGLLLPDLDGVDTVEEQVRIAARKGGIDPAEDGVGFERFTVTRHL</sequence>
<dbReference type="NCBIfam" id="TIGR04335">
    <property type="entry name" value="AmmeMemoSam_A"/>
    <property type="match status" value="1"/>
</dbReference>
<organism evidence="2 3">
    <name type="scientific">Enorma phocaeensis</name>
    <dbReference type="NCBI Taxonomy" id="1871019"/>
    <lineage>
        <taxon>Bacteria</taxon>
        <taxon>Bacillati</taxon>
        <taxon>Actinomycetota</taxon>
        <taxon>Coriobacteriia</taxon>
        <taxon>Coriobacteriales</taxon>
        <taxon>Coriobacteriaceae</taxon>
        <taxon>Enorma</taxon>
    </lineage>
</organism>
<dbReference type="Proteomes" id="UP001529421">
    <property type="component" value="Unassembled WGS sequence"/>
</dbReference>
<dbReference type="PANTHER" id="PTHR13016:SF0">
    <property type="entry name" value="AMME SYNDROME CANDIDATE GENE 1 PROTEIN"/>
    <property type="match status" value="1"/>
</dbReference>
<name>A0ABT7V6R5_9ACTN</name>
<gene>
    <name evidence="2" type="primary">amrA</name>
    <name evidence="2" type="ORF">QUW28_01605</name>
</gene>
<keyword evidence="3" id="KW-1185">Reference proteome</keyword>
<evidence type="ECO:0000259" key="1">
    <source>
        <dbReference type="PROSITE" id="PS51112"/>
    </source>
</evidence>
<comment type="caution">
    <text evidence="2">The sequence shown here is derived from an EMBL/GenBank/DDBJ whole genome shotgun (WGS) entry which is preliminary data.</text>
</comment>
<dbReference type="Pfam" id="PF01871">
    <property type="entry name" value="AMMECR1"/>
    <property type="match status" value="1"/>
</dbReference>
<feature type="domain" description="AMMECR1" evidence="1">
    <location>
        <begin position="309"/>
        <end position="489"/>
    </location>
</feature>
<dbReference type="InterPro" id="IPR004183">
    <property type="entry name" value="Xdiol_dOase_suB"/>
</dbReference>
<evidence type="ECO:0000313" key="3">
    <source>
        <dbReference type="Proteomes" id="UP001529421"/>
    </source>
</evidence>
<dbReference type="CDD" id="cd07951">
    <property type="entry name" value="ED_3B_N_AMMECR1"/>
    <property type="match status" value="1"/>
</dbReference>
<evidence type="ECO:0000313" key="2">
    <source>
        <dbReference type="EMBL" id="MDM8274196.1"/>
    </source>
</evidence>
<accession>A0ABT7V6R5</accession>
<dbReference type="RefSeq" id="WP_289543998.1">
    <property type="nucleotide sequence ID" value="NZ_JAUDDZ010000001.1"/>
</dbReference>